<dbReference type="RefSeq" id="WP_184668511.1">
    <property type="nucleotide sequence ID" value="NZ_BAABAI010000013.1"/>
</dbReference>
<accession>A0A7W7T203</accession>
<dbReference type="AlphaFoldDB" id="A0A7W7T203"/>
<evidence type="ECO:0000313" key="2">
    <source>
        <dbReference type="Proteomes" id="UP000542674"/>
    </source>
</evidence>
<dbReference type="SUPFAM" id="SSF46785">
    <property type="entry name" value="Winged helix' DNA-binding domain"/>
    <property type="match status" value="1"/>
</dbReference>
<comment type="caution">
    <text evidence="1">The sequence shown here is derived from an EMBL/GenBank/DDBJ whole genome shotgun (WGS) entry which is preliminary data.</text>
</comment>
<sequence length="189" mass="20941">MVRRSVALDAYAPACRKHMTAAEREEDDTNPLWSDEGQVRWLLARRPEGGELLTTAAIAEQLKLQPGTVSRALERLRARGAVVAGSEGERDAWADPVLFERWRERVHREDARVRAELEVVRARVEKRNDALGSIASRLREVVAGRDVGVSLVGGTPQLSEVPAEHALVLSVDDPEVAEWLVDRLAGKPE</sequence>
<keyword evidence="1" id="KW-0238">DNA-binding</keyword>
<name>A0A7W7T203_9PSEU</name>
<proteinExistence type="predicted"/>
<dbReference type="GO" id="GO:0003677">
    <property type="term" value="F:DNA binding"/>
    <property type="evidence" value="ECO:0007669"/>
    <property type="project" value="UniProtKB-KW"/>
</dbReference>
<organism evidence="1 2">
    <name type="scientific">Saccharothrix violaceirubra</name>
    <dbReference type="NCBI Taxonomy" id="413306"/>
    <lineage>
        <taxon>Bacteria</taxon>
        <taxon>Bacillati</taxon>
        <taxon>Actinomycetota</taxon>
        <taxon>Actinomycetes</taxon>
        <taxon>Pseudonocardiales</taxon>
        <taxon>Pseudonocardiaceae</taxon>
        <taxon>Saccharothrix</taxon>
    </lineage>
</organism>
<reference evidence="1 2" key="1">
    <citation type="submission" date="2020-08" db="EMBL/GenBank/DDBJ databases">
        <title>Sequencing the genomes of 1000 actinobacteria strains.</title>
        <authorList>
            <person name="Klenk H.-P."/>
        </authorList>
    </citation>
    <scope>NUCLEOTIDE SEQUENCE [LARGE SCALE GENOMIC DNA]</scope>
    <source>
        <strain evidence="1 2">DSM 45084</strain>
    </source>
</reference>
<protein>
    <submittedName>
        <fullName evidence="1">DNA-binding MarR family transcriptional regulator</fullName>
    </submittedName>
</protein>
<dbReference type="InterPro" id="IPR036390">
    <property type="entry name" value="WH_DNA-bd_sf"/>
</dbReference>
<dbReference type="GO" id="GO:0003700">
    <property type="term" value="F:DNA-binding transcription factor activity"/>
    <property type="evidence" value="ECO:0007669"/>
    <property type="project" value="InterPro"/>
</dbReference>
<dbReference type="Proteomes" id="UP000542674">
    <property type="component" value="Unassembled WGS sequence"/>
</dbReference>
<keyword evidence="2" id="KW-1185">Reference proteome</keyword>
<dbReference type="EMBL" id="JACHJS010000001">
    <property type="protein sequence ID" value="MBB4965110.1"/>
    <property type="molecule type" value="Genomic_DNA"/>
</dbReference>
<gene>
    <name evidence="1" type="ORF">F4559_002469</name>
</gene>
<evidence type="ECO:0000313" key="1">
    <source>
        <dbReference type="EMBL" id="MBB4965110.1"/>
    </source>
</evidence>